<proteinExistence type="predicted"/>
<sequence length="182" mass="20640">MESFLIRSLLLLFIFCLPCCANAETQRVLFFDNSILGIEIGTHQKEELEKLLGVGKPDTEMGDMLCYLNKGLKQRVIFSLREDGLIGSVRLIIAQENIGWDCGEALLEQSPKTKKGIELGVSKQFVIEKYGKPISEKILENGDEILEYTATDKDDQRIIVNYDSWLTFREDHLIELIISNGP</sequence>
<dbReference type="KEGG" id="nli:G3M70_13950"/>
<evidence type="ECO:0000313" key="3">
    <source>
        <dbReference type="Proteomes" id="UP000594688"/>
    </source>
</evidence>
<reference evidence="2 3" key="1">
    <citation type="submission" date="2020-02" db="EMBL/GenBank/DDBJ databases">
        <title>Genomic and physiological characterization of two novel Nitrospinaceae genera.</title>
        <authorList>
            <person name="Mueller A.J."/>
            <person name="Jung M.-Y."/>
            <person name="Strachan C.R."/>
            <person name="Herbold C.W."/>
            <person name="Kirkegaard R.H."/>
            <person name="Daims H."/>
        </authorList>
    </citation>
    <scope>NUCLEOTIDE SEQUENCE [LARGE SCALE GENOMIC DNA]</scope>
    <source>
        <strain evidence="2">EB</strain>
    </source>
</reference>
<dbReference type="Proteomes" id="UP000594688">
    <property type="component" value="Chromosome"/>
</dbReference>
<organism evidence="2 3">
    <name type="scientific">Candidatus Nitronauta litoralis</name>
    <dbReference type="NCBI Taxonomy" id="2705533"/>
    <lineage>
        <taxon>Bacteria</taxon>
        <taxon>Pseudomonadati</taxon>
        <taxon>Nitrospinota/Tectimicrobiota group</taxon>
        <taxon>Nitrospinota</taxon>
        <taxon>Nitrospinia</taxon>
        <taxon>Nitrospinales</taxon>
        <taxon>Nitrospinaceae</taxon>
        <taxon>Candidatus Nitronauta</taxon>
    </lineage>
</organism>
<name>A0A7T0BYN3_9BACT</name>
<evidence type="ECO:0000256" key="1">
    <source>
        <dbReference type="SAM" id="SignalP"/>
    </source>
</evidence>
<evidence type="ECO:0000313" key="2">
    <source>
        <dbReference type="EMBL" id="QPJ62917.1"/>
    </source>
</evidence>
<feature type="chain" id="PRO_5032521246" evidence="1">
    <location>
        <begin position="24"/>
        <end position="182"/>
    </location>
</feature>
<feature type="signal peptide" evidence="1">
    <location>
        <begin position="1"/>
        <end position="23"/>
    </location>
</feature>
<dbReference type="AlphaFoldDB" id="A0A7T0BYN3"/>
<accession>A0A7T0BYN3</accession>
<keyword evidence="1" id="KW-0732">Signal</keyword>
<gene>
    <name evidence="2" type="ORF">G3M70_13950</name>
</gene>
<dbReference type="EMBL" id="CP048685">
    <property type="protein sequence ID" value="QPJ62917.1"/>
    <property type="molecule type" value="Genomic_DNA"/>
</dbReference>
<protein>
    <submittedName>
        <fullName evidence="2">Uncharacterized protein</fullName>
    </submittedName>
</protein>